<evidence type="ECO:0000256" key="5">
    <source>
        <dbReference type="PROSITE-ProRule" id="PRU00277"/>
    </source>
</evidence>
<evidence type="ECO:0000256" key="6">
    <source>
        <dbReference type="SAM" id="SignalP"/>
    </source>
</evidence>
<dbReference type="Gene3D" id="3.10.50.40">
    <property type="match status" value="1"/>
</dbReference>
<dbReference type="InterPro" id="IPR050689">
    <property type="entry name" value="FKBP-type_PPIase"/>
</dbReference>
<proteinExistence type="predicted"/>
<protein>
    <recommendedName>
        <fullName evidence="2 5">peptidylprolyl isomerase</fullName>
        <ecNumber evidence="2 5">5.2.1.8</ecNumber>
    </recommendedName>
</protein>
<evidence type="ECO:0000256" key="3">
    <source>
        <dbReference type="ARBA" id="ARBA00023110"/>
    </source>
</evidence>
<dbReference type="GeneID" id="16073727"/>
<evidence type="ECO:0000313" key="9">
    <source>
        <dbReference type="Proteomes" id="UP000007799"/>
    </source>
</evidence>
<evidence type="ECO:0000256" key="1">
    <source>
        <dbReference type="ARBA" id="ARBA00000971"/>
    </source>
</evidence>
<accession>F2UCE5</accession>
<dbReference type="Pfam" id="PF00254">
    <property type="entry name" value="FKBP_C"/>
    <property type="match status" value="1"/>
</dbReference>
<evidence type="ECO:0000256" key="2">
    <source>
        <dbReference type="ARBA" id="ARBA00013194"/>
    </source>
</evidence>
<feature type="signal peptide" evidence="6">
    <location>
        <begin position="1"/>
        <end position="24"/>
    </location>
</feature>
<dbReference type="InParanoid" id="F2UCE5"/>
<dbReference type="KEGG" id="sre:PTSG_06263"/>
<dbReference type="EMBL" id="GL832968">
    <property type="protein sequence ID" value="EGD74252.1"/>
    <property type="molecule type" value="Genomic_DNA"/>
</dbReference>
<gene>
    <name evidence="8" type="ORF">PTSG_06263</name>
</gene>
<dbReference type="STRING" id="946362.F2UCE5"/>
<keyword evidence="4 5" id="KW-0413">Isomerase</keyword>
<feature type="domain" description="PPIase FKBP-type" evidence="7">
    <location>
        <begin position="678"/>
        <end position="766"/>
    </location>
</feature>
<dbReference type="SUPFAM" id="SSF49764">
    <property type="entry name" value="HSP20-like chaperones"/>
    <property type="match status" value="1"/>
</dbReference>
<dbReference type="InterPro" id="IPR008978">
    <property type="entry name" value="HSP20-like_chaperone"/>
</dbReference>
<comment type="catalytic activity">
    <reaction evidence="1 5">
        <text>[protein]-peptidylproline (omega=180) = [protein]-peptidylproline (omega=0)</text>
        <dbReference type="Rhea" id="RHEA:16237"/>
        <dbReference type="Rhea" id="RHEA-COMP:10747"/>
        <dbReference type="Rhea" id="RHEA-COMP:10748"/>
        <dbReference type="ChEBI" id="CHEBI:83833"/>
        <dbReference type="ChEBI" id="CHEBI:83834"/>
        <dbReference type="EC" id="5.2.1.8"/>
    </reaction>
</comment>
<dbReference type="SUPFAM" id="SSF54534">
    <property type="entry name" value="FKBP-like"/>
    <property type="match status" value="1"/>
</dbReference>
<organism evidence="9">
    <name type="scientific">Salpingoeca rosetta (strain ATCC 50818 / BSB-021)</name>
    <dbReference type="NCBI Taxonomy" id="946362"/>
    <lineage>
        <taxon>Eukaryota</taxon>
        <taxon>Choanoflagellata</taxon>
        <taxon>Craspedida</taxon>
        <taxon>Salpingoecidae</taxon>
        <taxon>Salpingoeca</taxon>
    </lineage>
</organism>
<dbReference type="Pfam" id="PF13848">
    <property type="entry name" value="Thioredoxin_6"/>
    <property type="match status" value="1"/>
</dbReference>
<evidence type="ECO:0000313" key="8">
    <source>
        <dbReference type="EMBL" id="EGD74252.1"/>
    </source>
</evidence>
<reference evidence="8" key="1">
    <citation type="submission" date="2009-08" db="EMBL/GenBank/DDBJ databases">
        <title>Annotation of Salpingoeca rosetta.</title>
        <authorList>
            <consortium name="The Broad Institute Genome Sequencing Platform"/>
            <person name="Russ C."/>
            <person name="Cuomo C."/>
            <person name="Burger G."/>
            <person name="Gray M.W."/>
            <person name="Holland P.W.H."/>
            <person name="King N."/>
            <person name="Lang F.B.F."/>
            <person name="Roger A.J."/>
            <person name="Ruiz-Trillo I."/>
            <person name="Young S.K."/>
            <person name="Zeng Q."/>
            <person name="Gargeya S."/>
            <person name="Alvarado L."/>
            <person name="Berlin A."/>
            <person name="Chapman S.B."/>
            <person name="Chen Z."/>
            <person name="Freedman E."/>
            <person name="Gellesch M."/>
            <person name="Goldberg J."/>
            <person name="Griggs A."/>
            <person name="Gujja S."/>
            <person name="Heilman E."/>
            <person name="Heiman D."/>
            <person name="Howarth C."/>
            <person name="Mehta T."/>
            <person name="Neiman D."/>
            <person name="Pearson M."/>
            <person name="Roberts A."/>
            <person name="Saif S."/>
            <person name="Shea T."/>
            <person name="Shenoy N."/>
            <person name="Sisk P."/>
            <person name="Stolte C."/>
            <person name="Sykes S."/>
            <person name="White J."/>
            <person name="Yandava C."/>
            <person name="Haas B."/>
            <person name="Nusbaum C."/>
            <person name="Birren B."/>
        </authorList>
    </citation>
    <scope>NUCLEOTIDE SEQUENCE [LARGE SCALE GENOMIC DNA]</scope>
    <source>
        <strain evidence="8">ATCC 50818</strain>
    </source>
</reference>
<dbReference type="RefSeq" id="XP_004993152.1">
    <property type="nucleotide sequence ID" value="XM_004993095.1"/>
</dbReference>
<dbReference type="GO" id="GO:0003755">
    <property type="term" value="F:peptidyl-prolyl cis-trans isomerase activity"/>
    <property type="evidence" value="ECO:0007669"/>
    <property type="project" value="UniProtKB-KW"/>
</dbReference>
<evidence type="ECO:0000259" key="7">
    <source>
        <dbReference type="PROSITE" id="PS50059"/>
    </source>
</evidence>
<dbReference type="InterPro" id="IPR001179">
    <property type="entry name" value="PPIase_FKBP_dom"/>
</dbReference>
<dbReference type="Gene3D" id="2.60.40.790">
    <property type="match status" value="1"/>
</dbReference>
<dbReference type="AlphaFoldDB" id="F2UCE5"/>
<dbReference type="PANTHER" id="PTHR10516">
    <property type="entry name" value="PEPTIDYL-PROLYL CIS-TRANS ISOMERASE"/>
    <property type="match status" value="1"/>
</dbReference>
<dbReference type="EC" id="5.2.1.8" evidence="2 5"/>
<dbReference type="PANTHER" id="PTHR10516:SF443">
    <property type="entry name" value="FK506-BINDING PROTEIN 59-RELATED"/>
    <property type="match status" value="1"/>
</dbReference>
<keyword evidence="6" id="KW-0732">Signal</keyword>
<feature type="chain" id="PRO_5003287366" description="peptidylprolyl isomerase" evidence="6">
    <location>
        <begin position="25"/>
        <end position="773"/>
    </location>
</feature>
<dbReference type="OrthoDB" id="1902587at2759"/>
<dbReference type="eggNOG" id="KOG0544">
    <property type="taxonomic scope" value="Eukaryota"/>
</dbReference>
<dbReference type="Proteomes" id="UP000007799">
    <property type="component" value="Unassembled WGS sequence"/>
</dbReference>
<evidence type="ECO:0000256" key="4">
    <source>
        <dbReference type="ARBA" id="ARBA00023235"/>
    </source>
</evidence>
<dbReference type="Gene3D" id="3.40.30.10">
    <property type="entry name" value="Glutaredoxin"/>
    <property type="match status" value="1"/>
</dbReference>
<dbReference type="InterPro" id="IPR046357">
    <property type="entry name" value="PPIase_dom_sf"/>
</dbReference>
<dbReference type="OMA" id="AFAHEWA"/>
<keyword evidence="3 5" id="KW-0697">Rotamase</keyword>
<name>F2UCE5_SALR5</name>
<dbReference type="PROSITE" id="PS50059">
    <property type="entry name" value="FKBP_PPIASE"/>
    <property type="match status" value="1"/>
</dbReference>
<keyword evidence="9" id="KW-1185">Reference proteome</keyword>
<sequence length="773" mass="84863">MAVLVVVVVVAVLAVTAGAATAKADPPLIKWSQTAQALKLHITHSCPTAPTAVFERATLLLTCSDLEEAGITLELREDIVAEKSECHPVSATKLSCSLTKEIPHAFDRLEENPTAFSGRIVVDWESFDDSLIDETESGEDAGVLYADTRVTPLSTSVLQANPSFVVVDADLGWCRACNPARRAFVRVARRFHEQRDDVVFAHVDLVDNRALRHSLNKTCDGQCVLHIYSRDTSQPRAISFDDEEDVLYERVSLYTSAPFKDFSSPAQVFDSLIEHKSSVPAPWQERRKTVAVVGVFGSADTAHKSAFTQWGAANATRELFILGLATSVFHDIQPPAVVVFRSEDGDYESLSGDAILSTNLTHWALIRTLPPVVKFTWTSRETLERSGLPVAHLFVQDAQAKQQARALLQSVAASYRDAITCTYVTSEFPEIRDDYGIHESSLPAFGIAENAFPQSARYPLITKSLTQAEVAGFVSRFLAGELTAAPKTEAGDTSFEPGHLAKVSLRTFEPFVDGDRDVLLFFCHELHPSWQRARAILQETAHVLSASGAIIGVYNIGGNAPPPGHGQRFNAANLKGFLWTHTMDHTARPKAYTGSIKRSRILKWLKANVPAVKKTWAQIQANVKELKAQTGEEKARKRGVFQEFVDQLSHLSHEALTQDGGVVKHVIHPGSGKFLTPGSTITVHMIGSLPNGTVFENTMDDGVPYMFKLGTGMAIRCWDIGVSSMSLGERAYITCDSEYGYSKVDTPKTIPPHSPVRFEIEVIESEPAQREEL</sequence>